<gene>
    <name evidence="2" type="ORF">GSTUAT00003546001</name>
</gene>
<organism evidence="2 3">
    <name type="scientific">Tuber aestivum</name>
    <name type="common">summer truffle</name>
    <dbReference type="NCBI Taxonomy" id="59557"/>
    <lineage>
        <taxon>Eukaryota</taxon>
        <taxon>Fungi</taxon>
        <taxon>Dikarya</taxon>
        <taxon>Ascomycota</taxon>
        <taxon>Pezizomycotina</taxon>
        <taxon>Pezizomycetes</taxon>
        <taxon>Pezizales</taxon>
        <taxon>Tuberaceae</taxon>
        <taxon>Tuber</taxon>
    </lineage>
</organism>
<feature type="region of interest" description="Disordered" evidence="1">
    <location>
        <begin position="1"/>
        <end position="44"/>
    </location>
</feature>
<reference evidence="2" key="1">
    <citation type="submission" date="2015-10" db="EMBL/GenBank/DDBJ databases">
        <authorList>
            <person name="Regsiter A."/>
            <person name="william w."/>
        </authorList>
    </citation>
    <scope>NUCLEOTIDE SEQUENCE</scope>
    <source>
        <strain evidence="2">Montdore</strain>
    </source>
</reference>
<dbReference type="AlphaFoldDB" id="A0A292Q0T2"/>
<dbReference type="Pfam" id="PF13424">
    <property type="entry name" value="TPR_12"/>
    <property type="match status" value="1"/>
</dbReference>
<proteinExistence type="predicted"/>
<sequence length="44" mass="4815">MHRRQLEGSEKTLGPDHPSTLTSLGNLASVLESQGKYDESEAMN</sequence>
<dbReference type="EMBL" id="LN890994">
    <property type="protein sequence ID" value="CUS12353.1"/>
    <property type="molecule type" value="Genomic_DNA"/>
</dbReference>
<dbReference type="Gene3D" id="1.25.40.10">
    <property type="entry name" value="Tetratricopeptide repeat domain"/>
    <property type="match status" value="1"/>
</dbReference>
<dbReference type="InterPro" id="IPR011990">
    <property type="entry name" value="TPR-like_helical_dom_sf"/>
</dbReference>
<evidence type="ECO:0000256" key="1">
    <source>
        <dbReference type="SAM" id="MobiDB-lite"/>
    </source>
</evidence>
<evidence type="ECO:0000313" key="3">
    <source>
        <dbReference type="Proteomes" id="UP001412239"/>
    </source>
</evidence>
<name>A0A292Q0T2_9PEZI</name>
<dbReference type="Proteomes" id="UP001412239">
    <property type="component" value="Unassembled WGS sequence"/>
</dbReference>
<evidence type="ECO:0008006" key="4">
    <source>
        <dbReference type="Google" id="ProtNLM"/>
    </source>
</evidence>
<protein>
    <recommendedName>
        <fullName evidence="4">Kinesin light chain</fullName>
    </recommendedName>
</protein>
<evidence type="ECO:0000313" key="2">
    <source>
        <dbReference type="EMBL" id="CUS12353.1"/>
    </source>
</evidence>
<feature type="non-terminal residue" evidence="2">
    <location>
        <position position="44"/>
    </location>
</feature>
<accession>A0A292Q0T2</accession>
<feature type="compositionally biased region" description="Basic and acidic residues" evidence="1">
    <location>
        <begin position="1"/>
        <end position="14"/>
    </location>
</feature>
<feature type="compositionally biased region" description="Basic and acidic residues" evidence="1">
    <location>
        <begin position="35"/>
        <end position="44"/>
    </location>
</feature>
<keyword evidence="3" id="KW-1185">Reference proteome</keyword>